<keyword evidence="1" id="KW-0472">Membrane</keyword>
<sequence>MANDLLESYAMSIQQLEGILNPAYQGEEIVSEGSHNSLIYRVLRKVQGVAVTLPKLYIGRGMHEDLFTLLKLPLFWILLLISKLAFSYYVEIRTLVMLRSRFESVPLYFTARLVPSSEEDNQSRQSQKGELKDLDASKTQIINVLQDIIEIVTQDVMIRGQGILERSEGGNNETKPKFSNLNFRLMKNNTWMEKVARLHLLLTVKESAINVPTNLDARRRITFFLPNSLFMNMPSAPKVRNICYLSVS</sequence>
<feature type="transmembrane region" description="Helical" evidence="1">
    <location>
        <begin position="72"/>
        <end position="90"/>
    </location>
</feature>
<evidence type="ECO:0000313" key="4">
    <source>
        <dbReference type="Proteomes" id="UP000636800"/>
    </source>
</evidence>
<dbReference type="PANTHER" id="PTHR12741">
    <property type="entry name" value="LYST-INTERACTING PROTEIN LIP5 DOPAMINE RESPONSIVE PROTEIN DRG-1"/>
    <property type="match status" value="1"/>
</dbReference>
<dbReference type="GO" id="GO:0046527">
    <property type="term" value="F:glucosyltransferase activity"/>
    <property type="evidence" value="ECO:0007669"/>
    <property type="project" value="TreeGrafter"/>
</dbReference>
<dbReference type="OrthoDB" id="419598at2759"/>
<dbReference type="EMBL" id="JADCNL010000003">
    <property type="protein sequence ID" value="KAG0489344.1"/>
    <property type="molecule type" value="Genomic_DNA"/>
</dbReference>
<dbReference type="AlphaFoldDB" id="A0A835RHZ8"/>
<reference evidence="3 4" key="1">
    <citation type="journal article" date="2020" name="Nat. Food">
        <title>A phased Vanilla planifolia genome enables genetic improvement of flavour and production.</title>
        <authorList>
            <person name="Hasing T."/>
            <person name="Tang H."/>
            <person name="Brym M."/>
            <person name="Khazi F."/>
            <person name="Huang T."/>
            <person name="Chambers A.H."/>
        </authorList>
    </citation>
    <scope>NUCLEOTIDE SEQUENCE [LARGE SCALE GENOMIC DNA]</scope>
    <source>
        <tissue evidence="3">Leaf</tissue>
    </source>
</reference>
<dbReference type="Proteomes" id="UP000636800">
    <property type="component" value="Chromosome 3"/>
</dbReference>
<feature type="domain" description="Callose synthase helical" evidence="2">
    <location>
        <begin position="135"/>
        <end position="204"/>
    </location>
</feature>
<evidence type="ECO:0000259" key="2">
    <source>
        <dbReference type="Pfam" id="PF25968"/>
    </source>
</evidence>
<dbReference type="Pfam" id="PF25968">
    <property type="entry name" value="CALS1"/>
    <property type="match status" value="1"/>
</dbReference>
<gene>
    <name evidence="3" type="ORF">HPP92_008155</name>
</gene>
<evidence type="ECO:0000256" key="1">
    <source>
        <dbReference type="SAM" id="Phobius"/>
    </source>
</evidence>
<name>A0A835RHZ8_VANPL</name>
<keyword evidence="1" id="KW-0812">Transmembrane</keyword>
<protein>
    <recommendedName>
        <fullName evidence="2">Callose synthase helical domain-containing protein</fullName>
    </recommendedName>
</protein>
<accession>A0A835RHZ8</accession>
<dbReference type="GO" id="GO:0005886">
    <property type="term" value="C:plasma membrane"/>
    <property type="evidence" value="ECO:0007669"/>
    <property type="project" value="TreeGrafter"/>
</dbReference>
<keyword evidence="1" id="KW-1133">Transmembrane helix</keyword>
<dbReference type="InterPro" id="IPR058851">
    <property type="entry name" value="CALS1_helical"/>
</dbReference>
<proteinExistence type="predicted"/>
<dbReference type="PANTHER" id="PTHR12741:SF16">
    <property type="entry name" value="CALLOSE SYNTHASE 7"/>
    <property type="match status" value="1"/>
</dbReference>
<evidence type="ECO:0000313" key="3">
    <source>
        <dbReference type="EMBL" id="KAG0489344.1"/>
    </source>
</evidence>
<organism evidence="3 4">
    <name type="scientific">Vanilla planifolia</name>
    <name type="common">Vanilla</name>
    <dbReference type="NCBI Taxonomy" id="51239"/>
    <lineage>
        <taxon>Eukaryota</taxon>
        <taxon>Viridiplantae</taxon>
        <taxon>Streptophyta</taxon>
        <taxon>Embryophyta</taxon>
        <taxon>Tracheophyta</taxon>
        <taxon>Spermatophyta</taxon>
        <taxon>Magnoliopsida</taxon>
        <taxon>Liliopsida</taxon>
        <taxon>Asparagales</taxon>
        <taxon>Orchidaceae</taxon>
        <taxon>Vanilloideae</taxon>
        <taxon>Vanilleae</taxon>
        <taxon>Vanilla</taxon>
    </lineage>
</organism>
<comment type="caution">
    <text evidence="3">The sequence shown here is derived from an EMBL/GenBank/DDBJ whole genome shotgun (WGS) entry which is preliminary data.</text>
</comment>
<keyword evidence="4" id="KW-1185">Reference proteome</keyword>